<evidence type="ECO:0000313" key="5">
    <source>
        <dbReference type="Proteomes" id="UP000451354"/>
    </source>
</evidence>
<dbReference type="Pfam" id="PF04977">
    <property type="entry name" value="DivIC"/>
    <property type="match status" value="1"/>
</dbReference>
<dbReference type="AlphaFoldDB" id="A0A6M5UFX2"/>
<dbReference type="RefSeq" id="WP_154798073.1">
    <property type="nucleotide sequence ID" value="NZ_CP052757.1"/>
</dbReference>
<keyword evidence="3" id="KW-0472">Membrane</keyword>
<dbReference type="EMBL" id="CP052757">
    <property type="protein sequence ID" value="QJW35998.1"/>
    <property type="molecule type" value="Genomic_DNA"/>
</dbReference>
<proteinExistence type="predicted"/>
<accession>A0A6M5UFX2</accession>
<dbReference type="KEGG" id="cprt:FIC82_007085"/>
<protein>
    <submittedName>
        <fullName evidence="4">Septum formation initiator family protein</fullName>
    </submittedName>
</protein>
<keyword evidence="3" id="KW-0812">Transmembrane</keyword>
<feature type="coiled-coil region" evidence="1">
    <location>
        <begin position="143"/>
        <end position="177"/>
    </location>
</feature>
<feature type="compositionally biased region" description="Low complexity" evidence="2">
    <location>
        <begin position="12"/>
        <end position="24"/>
    </location>
</feature>
<evidence type="ECO:0000313" key="4">
    <source>
        <dbReference type="EMBL" id="QJW35998.1"/>
    </source>
</evidence>
<reference evidence="4 5" key="1">
    <citation type="journal article" date="2022" name="Int. J. Syst. Evol. Microbiol.">
        <title>Cellulosimicrobium protaetiae sp. nov., isolated from the gut of the larva of Protaetia brevitarsis seulensis.</title>
        <authorList>
            <person name="Le Han H."/>
            <person name="Nguyen T.T.H."/>
            <person name="Li Z."/>
            <person name="Shin N.R."/>
            <person name="Kim S.G."/>
        </authorList>
    </citation>
    <scope>NUCLEOTIDE SEQUENCE [LARGE SCALE GENOMIC DNA]</scope>
    <source>
        <strain evidence="4 5">BI34</strain>
    </source>
</reference>
<evidence type="ECO:0000256" key="3">
    <source>
        <dbReference type="SAM" id="Phobius"/>
    </source>
</evidence>
<organism evidence="4 5">
    <name type="scientific">Cellulosimicrobium protaetiae</name>
    <dbReference type="NCBI Taxonomy" id="2587808"/>
    <lineage>
        <taxon>Bacteria</taxon>
        <taxon>Bacillati</taxon>
        <taxon>Actinomycetota</taxon>
        <taxon>Actinomycetes</taxon>
        <taxon>Micrococcales</taxon>
        <taxon>Promicromonosporaceae</taxon>
        <taxon>Cellulosimicrobium</taxon>
    </lineage>
</organism>
<keyword evidence="3" id="KW-1133">Transmembrane helix</keyword>
<evidence type="ECO:0000256" key="2">
    <source>
        <dbReference type="SAM" id="MobiDB-lite"/>
    </source>
</evidence>
<gene>
    <name evidence="4" type="ORF">FIC82_007085</name>
</gene>
<keyword evidence="5" id="KW-1185">Reference proteome</keyword>
<feature type="region of interest" description="Disordered" evidence="2">
    <location>
        <begin position="244"/>
        <end position="291"/>
    </location>
</feature>
<feature type="compositionally biased region" description="Gly residues" evidence="2">
    <location>
        <begin position="254"/>
        <end position="266"/>
    </location>
</feature>
<keyword evidence="1" id="KW-0175">Coiled coil</keyword>
<feature type="compositionally biased region" description="Low complexity" evidence="2">
    <location>
        <begin position="60"/>
        <end position="101"/>
    </location>
</feature>
<evidence type="ECO:0000256" key="1">
    <source>
        <dbReference type="SAM" id="Coils"/>
    </source>
</evidence>
<sequence length="291" mass="30118">MPSSRRPPRPGAPARPGTGPARGSTGSKPAPRSGSTASGASRPAASKPTSPKGASGARPTAGKSSTTGRTTGAKAAASSSARRPASRATRSAPTRRAAGPAPEDRRRSRYGFLLPEVVTVRTLVLSVVVLLAVVLLLPTLRAYVNQTGELRELRGDLAQAQEQHDELESELDRWDDQAYVEREARDRLNFVMPGERPWRVLDPETVVDDIDPQTGRTITDGPVQGYEDGTPWYEAIWASVQVAGEQPAPSGSGADTGGGAGTGGDGAGEEAPPTGDEPANDGSAPPSGENG</sequence>
<name>A0A6M5UFX2_9MICO</name>
<feature type="region of interest" description="Disordered" evidence="2">
    <location>
        <begin position="1"/>
        <end position="105"/>
    </location>
</feature>
<feature type="transmembrane region" description="Helical" evidence="3">
    <location>
        <begin position="112"/>
        <end position="137"/>
    </location>
</feature>
<dbReference type="Proteomes" id="UP000451354">
    <property type="component" value="Chromosome"/>
</dbReference>
<dbReference type="OrthoDB" id="5187715at2"/>
<dbReference type="InterPro" id="IPR007060">
    <property type="entry name" value="FtsL/DivIC"/>
</dbReference>